<comment type="caution">
    <text evidence="3">The sequence shown here is derived from an EMBL/GenBank/DDBJ whole genome shotgun (WGS) entry which is preliminary data.</text>
</comment>
<dbReference type="Pfam" id="PF20454">
    <property type="entry name" value="GpA_nuclease"/>
    <property type="match status" value="1"/>
</dbReference>
<protein>
    <submittedName>
        <fullName evidence="3">Phage terminase large subunit family protein</fullName>
    </submittedName>
</protein>
<dbReference type="InterPro" id="IPR051220">
    <property type="entry name" value="TFA_Chaperone"/>
</dbReference>
<dbReference type="Gene3D" id="3.40.50.300">
    <property type="entry name" value="P-loop containing nucleotide triphosphate hydrolases"/>
    <property type="match status" value="1"/>
</dbReference>
<dbReference type="AlphaFoldDB" id="A0A839HET4"/>
<dbReference type="InterPro" id="IPR027417">
    <property type="entry name" value="P-loop_NTPase"/>
</dbReference>
<evidence type="ECO:0000259" key="2">
    <source>
        <dbReference type="Pfam" id="PF20454"/>
    </source>
</evidence>
<dbReference type="EMBL" id="JABVCQ010000007">
    <property type="protein sequence ID" value="MBB1125539.1"/>
    <property type="molecule type" value="Genomic_DNA"/>
</dbReference>
<evidence type="ECO:0000313" key="4">
    <source>
        <dbReference type="Proteomes" id="UP000548632"/>
    </source>
</evidence>
<dbReference type="InterPro" id="IPR046453">
    <property type="entry name" value="GpA_ATPase"/>
</dbReference>
<dbReference type="Proteomes" id="UP000548632">
    <property type="component" value="Unassembled WGS sequence"/>
</dbReference>
<dbReference type="HAMAP" id="MF_04144">
    <property type="entry name" value="TERL_LAMBDA"/>
    <property type="match status" value="1"/>
</dbReference>
<dbReference type="GO" id="GO:0005524">
    <property type="term" value="F:ATP binding"/>
    <property type="evidence" value="ECO:0007669"/>
    <property type="project" value="InterPro"/>
</dbReference>
<evidence type="ECO:0000259" key="1">
    <source>
        <dbReference type="Pfam" id="PF05876"/>
    </source>
</evidence>
<name>A0A839HET4_9GAMM</name>
<sequence length="595" mass="68454">MSTESSYVEGRWEAYPYQVGIMNCISNDDIKEITVIKSARVGFTKILLAAIGYFAEHKRRNQAVWQPVDADADEFVKTEIDTMIRDIPVMRAIFPSYNQKSKHNTLRQKTFLGSVLHIRGGKSAKNYRRLSLDAAYLDELDGFDEVVEQEGTPDGLAVKRLEGASFPKLVCGSTPTIAETSLIQRRANQVNMFMRYHIPCPHCGQTQPLEFGDKDSQFGFKWKQNQPHTVQYQCIHCGQLFNQNDYLTTWHDGRWETDNGEYFNIDIQFFNRDNQSIAPPRSIGFHIWTAYSPQLTWSDMIDDWLRRKGDPIKLREFVNTTLGESWREKTEKTDPQLLLTRRENYTQSSIPSRVLYLTAAADIQDNRVEVEIEGWRKDGRDKPLESWGINYIVLNGDPAKSAVWQDLDKILLSDYHTEDGRVLRIKAACIDSGGHFAAQVYSFCESRRGRNIYAVKGVSGSRPIWTQKSSQSKKYQAQLWLVGVDAAKETVYSRLKIHEQGPGYCHFPVHYNEHYFNGLTSEQVRTKYVKGKPVREWFLPPGKRNEPLDIRAYNLAALLSRPVNWSQLVQTGGGFNNTEWSTAPKAVIRKRESHW</sequence>
<dbReference type="PANTHER" id="PTHR34413:SF2">
    <property type="entry name" value="PROPHAGE TAIL FIBER ASSEMBLY PROTEIN HOMOLOG TFAE-RELATED"/>
    <property type="match status" value="1"/>
</dbReference>
<accession>A0A839HET4</accession>
<reference evidence="3 4" key="1">
    <citation type="journal article" date="2020" name="Arch. Microbiol.">
        <title>The genome sequence of the giant phototrophic gammaproteobacterium Thiospirillum jenense gives insight into its physiological properties and phylogenetic relationships.</title>
        <authorList>
            <person name="Imhoff J.F."/>
            <person name="Meyer T.E."/>
            <person name="Kyndt J.A."/>
        </authorList>
    </citation>
    <scope>NUCLEOTIDE SEQUENCE [LARGE SCALE GENOMIC DNA]</scope>
    <source>
        <strain evidence="3 4">DSM 216</strain>
    </source>
</reference>
<organism evidence="3 4">
    <name type="scientific">Thiospirillum jenense</name>
    <dbReference type="NCBI Taxonomy" id="1653858"/>
    <lineage>
        <taxon>Bacteria</taxon>
        <taxon>Pseudomonadati</taxon>
        <taxon>Pseudomonadota</taxon>
        <taxon>Gammaproteobacteria</taxon>
        <taxon>Chromatiales</taxon>
        <taxon>Chromatiaceae</taxon>
        <taxon>Thiospirillum</taxon>
    </lineage>
</organism>
<dbReference type="PANTHER" id="PTHR34413">
    <property type="entry name" value="PROPHAGE TAIL FIBER ASSEMBLY PROTEIN HOMOLOG TFAE-RELATED-RELATED"/>
    <property type="match status" value="1"/>
</dbReference>
<evidence type="ECO:0000313" key="3">
    <source>
        <dbReference type="EMBL" id="MBB1125539.1"/>
    </source>
</evidence>
<feature type="domain" description="Terminase large subunit GpA endonuclease" evidence="2">
    <location>
        <begin position="283"/>
        <end position="559"/>
    </location>
</feature>
<dbReference type="InterPro" id="IPR008866">
    <property type="entry name" value="Phage_lambda_GpA-like"/>
</dbReference>
<feature type="domain" description="Phage terminase large subunit GpA ATPase" evidence="1">
    <location>
        <begin position="8"/>
        <end position="255"/>
    </location>
</feature>
<dbReference type="GO" id="GO:0016887">
    <property type="term" value="F:ATP hydrolysis activity"/>
    <property type="evidence" value="ECO:0007669"/>
    <property type="project" value="InterPro"/>
</dbReference>
<proteinExistence type="inferred from homology"/>
<dbReference type="InterPro" id="IPR046454">
    <property type="entry name" value="GpA_endonuclease"/>
</dbReference>
<gene>
    <name evidence="3" type="ORF">HUK38_04745</name>
</gene>
<dbReference type="GO" id="GO:0004519">
    <property type="term" value="F:endonuclease activity"/>
    <property type="evidence" value="ECO:0007669"/>
    <property type="project" value="InterPro"/>
</dbReference>
<dbReference type="Pfam" id="PF05876">
    <property type="entry name" value="GpA_ATPase"/>
    <property type="match status" value="1"/>
</dbReference>
<keyword evidence="4" id="KW-1185">Reference proteome</keyword>